<evidence type="ECO:0000256" key="2">
    <source>
        <dbReference type="ARBA" id="ARBA00004754"/>
    </source>
</evidence>
<protein>
    <recommendedName>
        <fullName evidence="3">2-oxo-4-hydroxy-4-carboxy-5-ureidoimidazoline decarboxylase</fullName>
        <ecNumber evidence="3">4.1.1.97</ecNumber>
    </recommendedName>
</protein>
<comment type="caution">
    <text evidence="9">The sequence shown here is derived from an EMBL/GenBank/DDBJ whole genome shotgun (WGS) entry which is preliminary data.</text>
</comment>
<dbReference type="Pfam" id="PF09349">
    <property type="entry name" value="OHCU_decarbox"/>
    <property type="match status" value="1"/>
</dbReference>
<keyword evidence="6 9" id="KW-0456">Lyase</keyword>
<evidence type="ECO:0000313" key="10">
    <source>
        <dbReference type="Proteomes" id="UP001599542"/>
    </source>
</evidence>
<feature type="region of interest" description="Disordered" evidence="7">
    <location>
        <begin position="74"/>
        <end position="96"/>
    </location>
</feature>
<evidence type="ECO:0000256" key="1">
    <source>
        <dbReference type="ARBA" id="ARBA00001163"/>
    </source>
</evidence>
<dbReference type="Proteomes" id="UP001599542">
    <property type="component" value="Unassembled WGS sequence"/>
</dbReference>
<comment type="pathway">
    <text evidence="2">Purine metabolism; urate degradation; (S)-allantoin from urate: step 3/3.</text>
</comment>
<dbReference type="GO" id="GO:0051997">
    <property type="term" value="F:2-oxo-4-hydroxy-4-carboxy-5-ureidoimidazoline decarboxylase activity"/>
    <property type="evidence" value="ECO:0007669"/>
    <property type="project" value="UniProtKB-EC"/>
</dbReference>
<organism evidence="9 10">
    <name type="scientific">Kitasatospora phosalacinea</name>
    <dbReference type="NCBI Taxonomy" id="2065"/>
    <lineage>
        <taxon>Bacteria</taxon>
        <taxon>Bacillati</taxon>
        <taxon>Actinomycetota</taxon>
        <taxon>Actinomycetes</taxon>
        <taxon>Kitasatosporales</taxon>
        <taxon>Streptomycetaceae</taxon>
        <taxon>Kitasatospora</taxon>
    </lineage>
</organism>
<dbReference type="NCBIfam" id="TIGR03180">
    <property type="entry name" value="UraD_2"/>
    <property type="match status" value="1"/>
</dbReference>
<evidence type="ECO:0000256" key="5">
    <source>
        <dbReference type="ARBA" id="ARBA00022793"/>
    </source>
</evidence>
<gene>
    <name evidence="9" type="primary">uraD</name>
    <name evidence="9" type="ORF">ACFW6T_12635</name>
</gene>
<accession>A0ABW6GJA8</accession>
<keyword evidence="4" id="KW-0659">Purine metabolism</keyword>
<keyword evidence="5" id="KW-0210">Decarboxylase</keyword>
<comment type="catalytic activity">
    <reaction evidence="1">
        <text>5-hydroxy-2-oxo-4-ureido-2,5-dihydro-1H-imidazole-5-carboxylate + H(+) = (S)-allantoin + CO2</text>
        <dbReference type="Rhea" id="RHEA:26301"/>
        <dbReference type="ChEBI" id="CHEBI:15378"/>
        <dbReference type="ChEBI" id="CHEBI:15678"/>
        <dbReference type="ChEBI" id="CHEBI:16526"/>
        <dbReference type="ChEBI" id="CHEBI:58639"/>
        <dbReference type="EC" id="4.1.1.97"/>
    </reaction>
</comment>
<feature type="domain" description="Oxo-4-hydroxy-4-carboxy-5-ureidoimidazoline decarboxylase" evidence="8">
    <location>
        <begin position="16"/>
        <end position="163"/>
    </location>
</feature>
<evidence type="ECO:0000313" key="9">
    <source>
        <dbReference type="EMBL" id="MFE1352826.1"/>
    </source>
</evidence>
<sequence length="171" mass="18147">MTQPPPARSGLPALSAADASELRETLLEVCSSPAWAAAVAASRPWRDRGDLLTANAKAMAELSADDLRDAMAGHARIGTPKPGDAVSEREQAGVRGADPSVLDELRSANAAYEAKFGHVFLICATGRTADGMLAALRERYPNDAATEAETVRGELRKINEIRIDQLLDAPQ</sequence>
<dbReference type="InterPro" id="IPR036778">
    <property type="entry name" value="OHCU_decarboxylase_sf"/>
</dbReference>
<dbReference type="EMBL" id="JBHYPX010000020">
    <property type="protein sequence ID" value="MFE1352826.1"/>
    <property type="molecule type" value="Genomic_DNA"/>
</dbReference>
<dbReference type="NCBIfam" id="NF010372">
    <property type="entry name" value="PRK13798.1"/>
    <property type="match status" value="1"/>
</dbReference>
<evidence type="ECO:0000256" key="7">
    <source>
        <dbReference type="SAM" id="MobiDB-lite"/>
    </source>
</evidence>
<dbReference type="PANTHER" id="PTHR43466">
    <property type="entry name" value="2-OXO-4-HYDROXY-4-CARBOXY-5-UREIDOIMIDAZOLINE DECARBOXYLASE-RELATED"/>
    <property type="match status" value="1"/>
</dbReference>
<dbReference type="RefSeq" id="WP_380329223.1">
    <property type="nucleotide sequence ID" value="NZ_JBHYPW010000055.1"/>
</dbReference>
<evidence type="ECO:0000256" key="4">
    <source>
        <dbReference type="ARBA" id="ARBA00022631"/>
    </source>
</evidence>
<evidence type="ECO:0000256" key="3">
    <source>
        <dbReference type="ARBA" id="ARBA00012257"/>
    </source>
</evidence>
<evidence type="ECO:0000256" key="6">
    <source>
        <dbReference type="ARBA" id="ARBA00023239"/>
    </source>
</evidence>
<reference evidence="9 10" key="1">
    <citation type="submission" date="2024-09" db="EMBL/GenBank/DDBJ databases">
        <title>The Natural Products Discovery Center: Release of the First 8490 Sequenced Strains for Exploring Actinobacteria Biosynthetic Diversity.</title>
        <authorList>
            <person name="Kalkreuter E."/>
            <person name="Kautsar S.A."/>
            <person name="Yang D."/>
            <person name="Bader C.D."/>
            <person name="Teijaro C.N."/>
            <person name="Fluegel L."/>
            <person name="Davis C.M."/>
            <person name="Simpson J.R."/>
            <person name="Lauterbach L."/>
            <person name="Steele A.D."/>
            <person name="Gui C."/>
            <person name="Meng S."/>
            <person name="Li G."/>
            <person name="Viehrig K."/>
            <person name="Ye F."/>
            <person name="Su P."/>
            <person name="Kiefer A.F."/>
            <person name="Nichols A."/>
            <person name="Cepeda A.J."/>
            <person name="Yan W."/>
            <person name="Fan B."/>
            <person name="Jiang Y."/>
            <person name="Adhikari A."/>
            <person name="Zheng C.-J."/>
            <person name="Schuster L."/>
            <person name="Cowan T.M."/>
            <person name="Smanski M.J."/>
            <person name="Chevrette M.G."/>
            <person name="De Carvalho L.P.S."/>
            <person name="Shen B."/>
        </authorList>
    </citation>
    <scope>NUCLEOTIDE SEQUENCE [LARGE SCALE GENOMIC DNA]</scope>
    <source>
        <strain evidence="9 10">NPDC058753</strain>
    </source>
</reference>
<dbReference type="InterPro" id="IPR018020">
    <property type="entry name" value="OHCU_decarboxylase"/>
</dbReference>
<dbReference type="EC" id="4.1.1.97" evidence="3"/>
<proteinExistence type="predicted"/>
<dbReference type="Gene3D" id="1.10.3330.10">
    <property type="entry name" value="Oxo-4-hydroxy-4-carboxy-5-ureidoimidazoline decarboxylase"/>
    <property type="match status" value="1"/>
</dbReference>
<evidence type="ECO:0000259" key="8">
    <source>
        <dbReference type="Pfam" id="PF09349"/>
    </source>
</evidence>
<dbReference type="SUPFAM" id="SSF158694">
    <property type="entry name" value="UraD-Like"/>
    <property type="match status" value="1"/>
</dbReference>
<keyword evidence="10" id="KW-1185">Reference proteome</keyword>
<dbReference type="InterPro" id="IPR017595">
    <property type="entry name" value="OHCU_decarboxylase-2"/>
</dbReference>
<name>A0ABW6GJA8_9ACTN</name>
<dbReference type="PANTHER" id="PTHR43466:SF1">
    <property type="entry name" value="2-OXO-4-HYDROXY-4-CARBOXY-5-UREIDOIMIDAZOLINE DECARBOXYLASE-RELATED"/>
    <property type="match status" value="1"/>
</dbReference>